<dbReference type="AlphaFoldDB" id="A0ABD0NQW8"/>
<dbReference type="Proteomes" id="UP001529510">
    <property type="component" value="Unassembled WGS sequence"/>
</dbReference>
<dbReference type="EMBL" id="JAMKFB020000020">
    <property type="protein sequence ID" value="KAL0163812.1"/>
    <property type="molecule type" value="Genomic_DNA"/>
</dbReference>
<proteinExistence type="predicted"/>
<accession>A0ABD0NQW8</accession>
<gene>
    <name evidence="1" type="ORF">M9458_039565</name>
</gene>
<reference evidence="1 2" key="1">
    <citation type="submission" date="2024-05" db="EMBL/GenBank/DDBJ databases">
        <title>Genome sequencing and assembly of Indian major carp, Cirrhinus mrigala (Hamilton, 1822).</title>
        <authorList>
            <person name="Mohindra V."/>
            <person name="Chowdhury L.M."/>
            <person name="Lal K."/>
            <person name="Jena J.K."/>
        </authorList>
    </citation>
    <scope>NUCLEOTIDE SEQUENCE [LARGE SCALE GENOMIC DNA]</scope>
    <source>
        <strain evidence="1">CM1030</strain>
        <tissue evidence="1">Blood</tissue>
    </source>
</reference>
<evidence type="ECO:0000313" key="1">
    <source>
        <dbReference type="EMBL" id="KAL0163812.1"/>
    </source>
</evidence>
<organism evidence="1 2">
    <name type="scientific">Cirrhinus mrigala</name>
    <name type="common">Mrigala</name>
    <dbReference type="NCBI Taxonomy" id="683832"/>
    <lineage>
        <taxon>Eukaryota</taxon>
        <taxon>Metazoa</taxon>
        <taxon>Chordata</taxon>
        <taxon>Craniata</taxon>
        <taxon>Vertebrata</taxon>
        <taxon>Euteleostomi</taxon>
        <taxon>Actinopterygii</taxon>
        <taxon>Neopterygii</taxon>
        <taxon>Teleostei</taxon>
        <taxon>Ostariophysi</taxon>
        <taxon>Cypriniformes</taxon>
        <taxon>Cyprinidae</taxon>
        <taxon>Labeoninae</taxon>
        <taxon>Labeonini</taxon>
        <taxon>Cirrhinus</taxon>
    </lineage>
</organism>
<evidence type="ECO:0000313" key="2">
    <source>
        <dbReference type="Proteomes" id="UP001529510"/>
    </source>
</evidence>
<keyword evidence="2" id="KW-1185">Reference proteome</keyword>
<protein>
    <submittedName>
        <fullName evidence="1">Uncharacterized protein</fullName>
    </submittedName>
</protein>
<feature type="non-terminal residue" evidence="1">
    <location>
        <position position="56"/>
    </location>
</feature>
<comment type="caution">
    <text evidence="1">The sequence shown here is derived from an EMBL/GenBank/DDBJ whole genome shotgun (WGS) entry which is preliminary data.</text>
</comment>
<name>A0ABD0NQW8_CIRMR</name>
<sequence length="56" mass="6423">HRVDGPKKAHVGRCHHRLLLRFWLHFACRCGLPHPRLAQAAVGHICPRLPLPILHL</sequence>
<feature type="non-terminal residue" evidence="1">
    <location>
        <position position="1"/>
    </location>
</feature>